<dbReference type="EMBL" id="CAXAMN010025906">
    <property type="protein sequence ID" value="CAK9099016.1"/>
    <property type="molecule type" value="Genomic_DNA"/>
</dbReference>
<comment type="caution">
    <text evidence="2">The sequence shown here is derived from an EMBL/GenBank/DDBJ whole genome shotgun (WGS) entry which is preliminary data.</text>
</comment>
<evidence type="ECO:0000313" key="2">
    <source>
        <dbReference type="EMBL" id="CAK9099016.1"/>
    </source>
</evidence>
<proteinExistence type="predicted"/>
<protein>
    <submittedName>
        <fullName evidence="2">Uncharacterized protein</fullName>
    </submittedName>
</protein>
<name>A0ABP0REJ5_9DINO</name>
<feature type="chain" id="PRO_5045029539" evidence="1">
    <location>
        <begin position="19"/>
        <end position="149"/>
    </location>
</feature>
<sequence length="149" mass="16169">MVFSLFALFSAVLGQVWAVDDALLVDDQCSSSGECSLELMHLRSQKYPHDPLRLINRQIEDNKKYEVSVQDENGATCRPEGGAAITCSETHKCCTSKRSYLAGSSHDSQPRLALYAICCPLDTHCKFDTIFVSCAAGVGPDDYSGVIAG</sequence>
<evidence type="ECO:0000313" key="3">
    <source>
        <dbReference type="EMBL" id="CAK9099188.1"/>
    </source>
</evidence>
<reference evidence="2 4" key="1">
    <citation type="submission" date="2024-02" db="EMBL/GenBank/DDBJ databases">
        <authorList>
            <person name="Chen Y."/>
            <person name="Shah S."/>
            <person name="Dougan E. K."/>
            <person name="Thang M."/>
            <person name="Chan C."/>
        </authorList>
    </citation>
    <scope>NUCLEOTIDE SEQUENCE [LARGE SCALE GENOMIC DNA]</scope>
</reference>
<evidence type="ECO:0000313" key="4">
    <source>
        <dbReference type="Proteomes" id="UP001642484"/>
    </source>
</evidence>
<evidence type="ECO:0000256" key="1">
    <source>
        <dbReference type="SAM" id="SignalP"/>
    </source>
</evidence>
<gene>
    <name evidence="2" type="ORF">CCMP2556_LOCUS46862</name>
    <name evidence="3" type="ORF">CCMP2556_LOCUS46949</name>
</gene>
<keyword evidence="1" id="KW-0732">Signal</keyword>
<dbReference type="EMBL" id="CAXAMN010025918">
    <property type="protein sequence ID" value="CAK9099188.1"/>
    <property type="molecule type" value="Genomic_DNA"/>
</dbReference>
<organism evidence="2 4">
    <name type="scientific">Durusdinium trenchii</name>
    <dbReference type="NCBI Taxonomy" id="1381693"/>
    <lineage>
        <taxon>Eukaryota</taxon>
        <taxon>Sar</taxon>
        <taxon>Alveolata</taxon>
        <taxon>Dinophyceae</taxon>
        <taxon>Suessiales</taxon>
        <taxon>Symbiodiniaceae</taxon>
        <taxon>Durusdinium</taxon>
    </lineage>
</organism>
<dbReference type="Proteomes" id="UP001642484">
    <property type="component" value="Unassembled WGS sequence"/>
</dbReference>
<feature type="signal peptide" evidence="1">
    <location>
        <begin position="1"/>
        <end position="18"/>
    </location>
</feature>
<keyword evidence="4" id="KW-1185">Reference proteome</keyword>
<accession>A0ABP0REJ5</accession>